<dbReference type="InterPro" id="IPR050697">
    <property type="entry name" value="Adenylyl/Guanylyl_Cyclase_3/4"/>
</dbReference>
<evidence type="ECO:0000313" key="4">
    <source>
        <dbReference type="EMBL" id="GFR47100.1"/>
    </source>
</evidence>
<sequence>MQLRKMKQLNWSFLWMVVAALSAAHLGRATNPWNQPFVSSGLPNDTYCMESELIGNTWCDSAVGANASAVAVGAAPNWAGMDPWVRVIRAHALCERGVVLNGPNAQMAASGRFLENNSLHVFSKLLGSYSNATGLAFNLSAITALQYNSIRNRIAEALPTNGDPGPLDFWMVSSDVLGMTDAREALLDLQALLKEDSNFQMADIPVAWRSAMTPYNADSYVVPVALLPNHLFYRADIFSNYDIAVPNTWDDVISLAAKYHGQDMDGDGQSEIGVCVDATSTCGMYGSVVRLILASMLQLRGPSHGIAFDPDDMSLLLVEGGVLAEALRIFQELLKYGFPDSTPCYEFYFTYFAQGRCLITIGLPLAFKVGSHYSIGSPMLGNLRTASLPGSARVLDRATGRLTSCTRELCPYGQSVAIPNSGDSVIVNKVVSFDSVGFVINKYSPFYRQAAAYRMLTAVFGPSGSKEFVLGFTEGGPTRYSHLNAQDWIDVGYEQSNTRIYLAEYQRLLVDTQKFIEWRFLYNLQIQDLLSQLVRSVVWNGVPISAAQGTFSAGVSGLVEEAGGPAAFQSAYRASLGLSDILSPWVESAVQSSGRSMGNNLLVASVLPTASIIVLFIVYIALRTHSRAMSKVLQRHRSAPGPGEVVLCVTDIQESTTLWETLPADVCQAAMQLHHHTIRAFALQYRGYESATEGDSFILAFHTAADCTRFALRTQEALLNLDWPPELLENHLASSQCVRLDASALPTWARDACGPTIRALLRTTKRTTTPSQQQLLHPPQTQSQRSRPVSTEGYRQHSAATAAAAGIPGASDGAACAAAVRMLSPLNVDAAAAAASVLIGKPAGSTCGSTAAAATTGTAEEGIDMHRQVPSAPQVAVAAATAGSHCGTGRMLPTHDALACHSVSSNDTSWLWTDSDRTGHTGQPQGAGAQCISSQLDDPAVRVEHLVFGRLLGLVFPTGSSLTQGSAPGTRASATSAEVPMFRGLRVRIGFHRGLLSSSEVLFNRASQRTVYSGPVLQLAKAVSDAGRGGHIMLSTSALAALDFVLLHREAGVVLHAGRHVLNSNGDSELELYSLFSQSLIARVAYLDAPRSLLEKAPGVLSAPLGCLAVAVVQVDEVASWGLEAAAAFHSATRAHAQQLVNQFRGYLLLTGAGALQAVFPDAGDAVRWLLTLQEDLRDGNTGVSATRGTMSGILNDQEGQDLCSPFKTQPHIAPALRGGVDVGPLQAGITVDGRMAYEGPACKRASCLAAHAPWQAVLVSMAVAKAVLGEGSAHFAALKIAASQLAPSLSSVAMERIIQSAKATAVASQLASAKDAPSSLSRHRRHLGLAALLKPATERSMEASTRQASGSRLSSPSASRSPSLRGDVSSSATDAPEGMLVRKTPPDTSFRRGMHGLLLPQQPDAASLLLGSRSRSMTAAIPRAHGSLRSFDPSAYAGAVGRRKASYHGSAATSAGHAAISLVHDRDVSASSKKRLKAALRVRSRVVSGKELFGARSEFDTALAQQEHRELAPNSMGLPRLLLGTAASTAAAAGGASPRIRMVLNGLRMSAMGASNEECESPAAAGDVREASSCRLVGLAASGARPLTDGALNRTRGRLAAPAAAAAVAEAAAAAVPVGGGGAMASATQAMPTHAGAAAVQHAAHSRRSGISAVASGAVAVSVSDAIDCMVVGNCSLDLHSNSIDLHSNEHTSMAGARGSTGSAMDEGNTRVPGTATSCRARSYGHSLCALGRPASCENTRPADTSINLPIPRAASRFHSSLPLISGAGTMTGTGGSQAGLGFGQLGMPLMPAPRRTAVDLQQQQPCSPQPESCSSGGAAGSCGGAADGITDAMSTLCPASGDGGLSSTLLLAGISRLGRMSAMPQLGSEGQHQQQQVALGGPKAPAAGGRDCSGRNRRTSSSFGLAAACGSMADVQLTPTVQRQALPRLINTPRESSEGLGPVSVQPLDAVDAVHLSMPPCSFLRPPPAAASVAGLEAAGPNDRTTAVFASTSSVLAAANTAPVAMHKVSDYPEPSLRGCYQGRSGGVGPQSSTRLAKAVRRGSFLEATSHAAAEVTEEPCKPCVGDEASQFTKTSAVVAARRSSEAAAPYSRRFPTSCRKDLQEQAEPDGEDMEEVQDWTSLVFSHARLLRFKGTRIVAWHVRFGSRQRGV</sequence>
<dbReference type="PANTHER" id="PTHR43081:SF1">
    <property type="entry name" value="ADENYLATE CYCLASE, TERMINAL-DIFFERENTIATION SPECIFIC"/>
    <property type="match status" value="1"/>
</dbReference>
<keyword evidence="3" id="KW-0732">Signal</keyword>
<dbReference type="EMBL" id="BMAR01000017">
    <property type="protein sequence ID" value="GFR47100.1"/>
    <property type="molecule type" value="Genomic_DNA"/>
</dbReference>
<feature type="region of interest" description="Disordered" evidence="1">
    <location>
        <begin position="1333"/>
        <end position="1395"/>
    </location>
</feature>
<proteinExistence type="predicted"/>
<dbReference type="Gene3D" id="3.40.190.10">
    <property type="entry name" value="Periplasmic binding protein-like II"/>
    <property type="match status" value="1"/>
</dbReference>
<evidence type="ECO:0008006" key="6">
    <source>
        <dbReference type="Google" id="ProtNLM"/>
    </source>
</evidence>
<dbReference type="InterPro" id="IPR029787">
    <property type="entry name" value="Nucleotide_cyclase"/>
</dbReference>
<feature type="region of interest" description="Disordered" evidence="1">
    <location>
        <begin position="766"/>
        <end position="797"/>
    </location>
</feature>
<feature type="compositionally biased region" description="Low complexity" evidence="1">
    <location>
        <begin position="1349"/>
        <end position="1367"/>
    </location>
</feature>
<comment type="caution">
    <text evidence="4">The sequence shown here is derived from an EMBL/GenBank/DDBJ whole genome shotgun (WGS) entry which is preliminary data.</text>
</comment>
<evidence type="ECO:0000256" key="2">
    <source>
        <dbReference type="SAM" id="Phobius"/>
    </source>
</evidence>
<reference evidence="4 5" key="1">
    <citation type="journal article" date="2021" name="Sci. Rep.">
        <title>Genome sequencing of the multicellular alga Astrephomene provides insights into convergent evolution of germ-soma differentiation.</title>
        <authorList>
            <person name="Yamashita S."/>
            <person name="Yamamoto K."/>
            <person name="Matsuzaki R."/>
            <person name="Suzuki S."/>
            <person name="Yamaguchi H."/>
            <person name="Hirooka S."/>
            <person name="Minakuchi Y."/>
            <person name="Miyagishima S."/>
            <person name="Kawachi M."/>
            <person name="Toyoda A."/>
            <person name="Nozaki H."/>
        </authorList>
    </citation>
    <scope>NUCLEOTIDE SEQUENCE [LARGE SCALE GENOMIC DNA]</scope>
    <source>
        <strain evidence="4 5">NIES-4017</strain>
    </source>
</reference>
<dbReference type="Gene3D" id="3.30.70.1230">
    <property type="entry name" value="Nucleotide cyclase"/>
    <property type="match status" value="3"/>
</dbReference>
<keyword evidence="2" id="KW-1133">Transmembrane helix</keyword>
<name>A0AAD3DS77_9CHLO</name>
<dbReference type="Pfam" id="PF13416">
    <property type="entry name" value="SBP_bac_8"/>
    <property type="match status" value="1"/>
</dbReference>
<keyword evidence="5" id="KW-1185">Reference proteome</keyword>
<feature type="signal peptide" evidence="3">
    <location>
        <begin position="1"/>
        <end position="29"/>
    </location>
</feature>
<evidence type="ECO:0000256" key="3">
    <source>
        <dbReference type="SAM" id="SignalP"/>
    </source>
</evidence>
<dbReference type="SUPFAM" id="SSF55073">
    <property type="entry name" value="Nucleotide cyclase"/>
    <property type="match status" value="2"/>
</dbReference>
<feature type="region of interest" description="Disordered" evidence="1">
    <location>
        <begin position="1693"/>
        <end position="1712"/>
    </location>
</feature>
<keyword evidence="2" id="KW-0472">Membrane</keyword>
<gene>
    <name evidence="4" type="ORF">Agub_g8676</name>
</gene>
<dbReference type="Proteomes" id="UP001054857">
    <property type="component" value="Unassembled WGS sequence"/>
</dbReference>
<evidence type="ECO:0000256" key="1">
    <source>
        <dbReference type="SAM" id="MobiDB-lite"/>
    </source>
</evidence>
<feature type="chain" id="PRO_5042021548" description="Guanylate cyclase domain-containing protein" evidence="3">
    <location>
        <begin position="30"/>
        <end position="2154"/>
    </location>
</feature>
<keyword evidence="2" id="KW-0812">Transmembrane</keyword>
<dbReference type="PANTHER" id="PTHR43081">
    <property type="entry name" value="ADENYLATE CYCLASE, TERMINAL-DIFFERENTIATION SPECIFIC-RELATED"/>
    <property type="match status" value="1"/>
</dbReference>
<accession>A0AAD3DS77</accession>
<feature type="compositionally biased region" description="Polar residues" evidence="1">
    <location>
        <begin position="770"/>
        <end position="789"/>
    </location>
</feature>
<dbReference type="InterPro" id="IPR006059">
    <property type="entry name" value="SBP"/>
</dbReference>
<protein>
    <recommendedName>
        <fullName evidence="6">Guanylate cyclase domain-containing protein</fullName>
    </recommendedName>
</protein>
<evidence type="ECO:0000313" key="5">
    <source>
        <dbReference type="Proteomes" id="UP001054857"/>
    </source>
</evidence>
<dbReference type="SUPFAM" id="SSF53850">
    <property type="entry name" value="Periplasmic binding protein-like II"/>
    <property type="match status" value="1"/>
</dbReference>
<feature type="transmembrane region" description="Helical" evidence="2">
    <location>
        <begin position="601"/>
        <end position="622"/>
    </location>
</feature>
<organism evidence="4 5">
    <name type="scientific">Astrephomene gubernaculifera</name>
    <dbReference type="NCBI Taxonomy" id="47775"/>
    <lineage>
        <taxon>Eukaryota</taxon>
        <taxon>Viridiplantae</taxon>
        <taxon>Chlorophyta</taxon>
        <taxon>core chlorophytes</taxon>
        <taxon>Chlorophyceae</taxon>
        <taxon>CS clade</taxon>
        <taxon>Chlamydomonadales</taxon>
        <taxon>Astrephomenaceae</taxon>
        <taxon>Astrephomene</taxon>
    </lineage>
</organism>